<proteinExistence type="predicted"/>
<evidence type="ECO:0008006" key="4">
    <source>
        <dbReference type="Google" id="ProtNLM"/>
    </source>
</evidence>
<sequence>MKGLSVMRIPVAVALAAGLLAGFAPGANAADPVTAYCGQTKNSSGQRHSCGRTEFNSGGAIESFRVRDDWADGHSTVAFWHNEYNGDFGTVWNTSGFGSYTTEYTDFPEGTRIAFKTCAGESGSGLILENTCGSWQWVTA</sequence>
<feature type="signal peptide" evidence="1">
    <location>
        <begin position="1"/>
        <end position="29"/>
    </location>
</feature>
<protein>
    <recommendedName>
        <fullName evidence="4">Peptidase inhibitor family I36</fullName>
    </recommendedName>
</protein>
<evidence type="ECO:0000256" key="1">
    <source>
        <dbReference type="SAM" id="SignalP"/>
    </source>
</evidence>
<dbReference type="EMBL" id="SLWS01000012">
    <property type="protein sequence ID" value="TCO52617.1"/>
    <property type="molecule type" value="Genomic_DNA"/>
</dbReference>
<keyword evidence="3" id="KW-1185">Reference proteome</keyword>
<gene>
    <name evidence="2" type="ORF">EV192_112349</name>
</gene>
<evidence type="ECO:0000313" key="3">
    <source>
        <dbReference type="Proteomes" id="UP000295680"/>
    </source>
</evidence>
<comment type="caution">
    <text evidence="2">The sequence shown here is derived from an EMBL/GenBank/DDBJ whole genome shotgun (WGS) entry which is preliminary data.</text>
</comment>
<dbReference type="Proteomes" id="UP000295680">
    <property type="component" value="Unassembled WGS sequence"/>
</dbReference>
<reference evidence="2 3" key="1">
    <citation type="submission" date="2019-03" db="EMBL/GenBank/DDBJ databases">
        <title>Genomic Encyclopedia of Type Strains, Phase IV (KMG-IV): sequencing the most valuable type-strain genomes for metagenomic binning, comparative biology and taxonomic classification.</title>
        <authorList>
            <person name="Goeker M."/>
        </authorList>
    </citation>
    <scope>NUCLEOTIDE SEQUENCE [LARGE SCALE GENOMIC DNA]</scope>
    <source>
        <strain evidence="2 3">DSM 45934</strain>
    </source>
</reference>
<keyword evidence="1" id="KW-0732">Signal</keyword>
<accession>A0A4R2J4D6</accession>
<feature type="chain" id="PRO_5020692016" description="Peptidase inhibitor family I36" evidence="1">
    <location>
        <begin position="30"/>
        <end position="140"/>
    </location>
</feature>
<evidence type="ECO:0000313" key="2">
    <source>
        <dbReference type="EMBL" id="TCO52617.1"/>
    </source>
</evidence>
<name>A0A4R2J4D6_9PSEU</name>
<organism evidence="2 3">
    <name type="scientific">Actinocrispum wychmicini</name>
    <dbReference type="NCBI Taxonomy" id="1213861"/>
    <lineage>
        <taxon>Bacteria</taxon>
        <taxon>Bacillati</taxon>
        <taxon>Actinomycetota</taxon>
        <taxon>Actinomycetes</taxon>
        <taxon>Pseudonocardiales</taxon>
        <taxon>Pseudonocardiaceae</taxon>
        <taxon>Actinocrispum</taxon>
    </lineage>
</organism>
<dbReference type="AlphaFoldDB" id="A0A4R2J4D6"/>